<feature type="domain" description="ATPase of the ABC class C-terminal" evidence="2">
    <location>
        <begin position="135"/>
        <end position="189"/>
    </location>
</feature>
<protein>
    <recommendedName>
        <fullName evidence="2">ATPase of the ABC class C-terminal domain-containing protein</fullName>
    </recommendedName>
</protein>
<keyword evidence="4" id="KW-1185">Reference proteome</keyword>
<feature type="domain" description="ATPase of the ABC class C-terminal" evidence="2">
    <location>
        <begin position="208"/>
        <end position="407"/>
    </location>
</feature>
<comment type="caution">
    <text evidence="3">The sequence shown here is derived from an EMBL/GenBank/DDBJ whole genome shotgun (WGS) entry which is preliminary data.</text>
</comment>
<reference evidence="3 4" key="1">
    <citation type="journal article" date="2023" name="Commun. Biol.">
        <title>Genome analysis of Parmales, the sister group of diatoms, reveals the evolutionary specialization of diatoms from phago-mixotrophs to photoautotrophs.</title>
        <authorList>
            <person name="Ban H."/>
            <person name="Sato S."/>
            <person name="Yoshikawa S."/>
            <person name="Yamada K."/>
            <person name="Nakamura Y."/>
            <person name="Ichinomiya M."/>
            <person name="Sato N."/>
            <person name="Blanc-Mathieu R."/>
            <person name="Endo H."/>
            <person name="Kuwata A."/>
            <person name="Ogata H."/>
        </authorList>
    </citation>
    <scope>NUCLEOTIDE SEQUENCE [LARGE SCALE GENOMIC DNA]</scope>
</reference>
<dbReference type="PANTHER" id="PTHR38149">
    <property type="entry name" value="ATPASE"/>
    <property type="match status" value="1"/>
</dbReference>
<dbReference type="InterPro" id="IPR046834">
    <property type="entry name" value="ABC_ATPase_C"/>
</dbReference>
<organism evidence="3 4">
    <name type="scientific">Tetraparma gracilis</name>
    <dbReference type="NCBI Taxonomy" id="2962635"/>
    <lineage>
        <taxon>Eukaryota</taxon>
        <taxon>Sar</taxon>
        <taxon>Stramenopiles</taxon>
        <taxon>Ochrophyta</taxon>
        <taxon>Bolidophyceae</taxon>
        <taxon>Parmales</taxon>
        <taxon>Triparmaceae</taxon>
        <taxon>Tetraparma</taxon>
    </lineage>
</organism>
<dbReference type="Proteomes" id="UP001165060">
    <property type="component" value="Unassembled WGS sequence"/>
</dbReference>
<evidence type="ECO:0000259" key="2">
    <source>
        <dbReference type="Pfam" id="PF09818"/>
    </source>
</evidence>
<name>A0ABQ6NB56_9STRA</name>
<proteinExistence type="predicted"/>
<dbReference type="Pfam" id="PF09818">
    <property type="entry name" value="ABC_ATPase"/>
    <property type="match status" value="2"/>
</dbReference>
<feature type="compositionally biased region" description="Low complexity" evidence="1">
    <location>
        <begin position="286"/>
        <end position="302"/>
    </location>
</feature>
<accession>A0ABQ6NB56</accession>
<dbReference type="InterPro" id="IPR027417">
    <property type="entry name" value="P-loop_NTPase"/>
</dbReference>
<evidence type="ECO:0000256" key="1">
    <source>
        <dbReference type="SAM" id="MobiDB-lite"/>
    </source>
</evidence>
<dbReference type="PANTHER" id="PTHR38149:SF1">
    <property type="entry name" value="ATPASE"/>
    <property type="match status" value="1"/>
</dbReference>
<feature type="region of interest" description="Disordered" evidence="1">
    <location>
        <begin position="267"/>
        <end position="302"/>
    </location>
</feature>
<dbReference type="EMBL" id="BRYB01006657">
    <property type="protein sequence ID" value="GMI54404.1"/>
    <property type="molecule type" value="Genomic_DNA"/>
</dbReference>
<evidence type="ECO:0000313" key="4">
    <source>
        <dbReference type="Proteomes" id="UP001165060"/>
    </source>
</evidence>
<evidence type="ECO:0000313" key="3">
    <source>
        <dbReference type="EMBL" id="GMI54404.1"/>
    </source>
</evidence>
<dbReference type="InterPro" id="IPR019195">
    <property type="entry name" value="ABC_ATPase_put"/>
</dbReference>
<dbReference type="SUPFAM" id="SSF52540">
    <property type="entry name" value="P-loop containing nucleoside triphosphate hydrolases"/>
    <property type="match status" value="1"/>
</dbReference>
<feature type="non-terminal residue" evidence="3">
    <location>
        <position position="469"/>
    </location>
</feature>
<gene>
    <name evidence="3" type="ORF">TeGR_g2823</name>
</gene>
<sequence>MSLSLSIEELSTSGSSSAVYSMDLVVNPPPPLSPSSQAQPPSPPAPLFPSYFRSTRPGIACSAALLSINNPAYTKPPFLSESSKCKVEAIEQTSLSHASFRLTFADGPPASLLSLPPPASTLDLCLTYLATDLLQQILRSSLPSIPAVAFVATGSSLPRKSGISNEPLPSPPCVPFSPPPSLTKAIPLPFPPFLSSYLPPSPALSFTPTGVSLTGLAVPPGVTLIVGPGFHGKSTLLQTLASAVLSRPPSDGRHYCATLPAATITRSEDGRSVSNTDVSPFVGALPTSDDPSSFSTSRASGSTSQASNVADALELGCPLLLVDEDTSAANFMSRDGRMRALIQDESLTPLLYRVSSLHADKGVSTVCVVGGNGDWLDVGDTCLLMSGYKCEDATERMRSVSRTFSYGHVEYGGRGVVHRLPWPDTGKVRVRDVPDEEVEVDGDTLEGELGRVEQTFGSDAVKRGCVAAA</sequence>